<dbReference type="OrthoDB" id="45518at2759"/>
<dbReference type="PANTHER" id="PTHR45809">
    <property type="entry name" value="VIRAL IAP-ASSOCIATED FACTOR HOMOLOG"/>
    <property type="match status" value="1"/>
</dbReference>
<dbReference type="AlphaFoldDB" id="G8YI89"/>
<dbReference type="GO" id="GO:0005737">
    <property type="term" value="C:cytoplasm"/>
    <property type="evidence" value="ECO:0007669"/>
    <property type="project" value="TreeGrafter"/>
</dbReference>
<reference evidence="4" key="1">
    <citation type="submission" date="2011-10" db="EMBL/GenBank/DDBJ databases">
        <authorList>
            <person name="Genoscope - CEA"/>
        </authorList>
    </citation>
    <scope>NUCLEOTIDE SEQUENCE</scope>
</reference>
<evidence type="ECO:0000259" key="2">
    <source>
        <dbReference type="Pfam" id="PF02114"/>
    </source>
</evidence>
<dbReference type="SUPFAM" id="SSF52833">
    <property type="entry name" value="Thioredoxin-like"/>
    <property type="match status" value="1"/>
</dbReference>
<dbReference type="InterPro" id="IPR051498">
    <property type="entry name" value="Phosducin-like_chap/apop_reg"/>
</dbReference>
<dbReference type="InterPro" id="IPR024253">
    <property type="entry name" value="Phosducin_thioredoxin-like_dom"/>
</dbReference>
<evidence type="ECO:0000313" key="4">
    <source>
        <dbReference type="EMBL" id="CCE81141.1"/>
    </source>
</evidence>
<dbReference type="HOGENOM" id="CLU_072604_1_0_1"/>
<dbReference type="EMBL" id="FO082052">
    <property type="protein sequence ID" value="CCE81141.1"/>
    <property type="molecule type" value="Genomic_DNA"/>
</dbReference>
<accession>G8YI89</accession>
<keyword evidence="5" id="KW-1185">Reference proteome</keyword>
<protein>
    <submittedName>
        <fullName evidence="4">Piso0_003492 protein</fullName>
    </submittedName>
</protein>
<feature type="domain" description="Phosducin" evidence="2">
    <location>
        <begin position="28"/>
        <end position="209"/>
    </location>
</feature>
<dbReference type="STRING" id="559304.G8YI89"/>
<proteinExistence type="inferred from homology"/>
<evidence type="ECO:0000313" key="3">
    <source>
        <dbReference type="EMBL" id="CCE80376.1"/>
    </source>
</evidence>
<organism evidence="4 5">
    <name type="scientific">Pichia sorbitophila (strain ATCC MYA-4447 / BCRC 22081 / CBS 7064 / NBRC 10061 / NRRL Y-12695)</name>
    <name type="common">Hybrid yeast</name>
    <dbReference type="NCBI Taxonomy" id="559304"/>
    <lineage>
        <taxon>Eukaryota</taxon>
        <taxon>Fungi</taxon>
        <taxon>Dikarya</taxon>
        <taxon>Ascomycota</taxon>
        <taxon>Saccharomycotina</taxon>
        <taxon>Pichiomycetes</taxon>
        <taxon>Debaryomycetaceae</taxon>
        <taxon>Millerozyma</taxon>
    </lineage>
</organism>
<dbReference type="InParanoid" id="G8YI89"/>
<dbReference type="eggNOG" id="KOG3170">
    <property type="taxonomic scope" value="Eukaryota"/>
</dbReference>
<dbReference type="InterPro" id="IPR036249">
    <property type="entry name" value="Thioredoxin-like_sf"/>
</dbReference>
<evidence type="ECO:0000313" key="5">
    <source>
        <dbReference type="Proteomes" id="UP000005222"/>
    </source>
</evidence>
<dbReference type="CDD" id="cd02988">
    <property type="entry name" value="Phd_like_VIAF"/>
    <property type="match status" value="1"/>
</dbReference>
<sequence length="255" mass="28783">MNNMKMQVEVDPNEDTEWTDILRDKGIIPEKPKSPTAELEEAFEEAIKKQHENRLENKDISELDALEDDEDEEFLNFYKQKRMDELKKLQEKQRFGSVFPVSKNEYEKEVTQASGDCFVLLHMSSSASLQSRLLASLLQTVARKFPEIKVCEITATRCVENYPEANCPTLLVYHKKDVVKQLVTLTALGGSDTNLADVEKVLTDVGAVQPSDTRLVVNADQDDDGEPLSKSSKLKFTKKAIRGAGSNDSDDDFFD</sequence>
<name>G8YI89_PICSO</name>
<gene>
    <name evidence="4" type="primary">Piso0_003492</name>
    <name evidence="3" type="ORF">GNLVRS01_PISO0G13514g</name>
    <name evidence="4" type="ORF">GNLVRS01_PISO0H13515g</name>
</gene>
<dbReference type="FunCoup" id="G8YI89">
    <property type="interactions" value="826"/>
</dbReference>
<comment type="similarity">
    <text evidence="1">Belongs to the phosducin family.</text>
</comment>
<dbReference type="GO" id="GO:0006457">
    <property type="term" value="P:protein folding"/>
    <property type="evidence" value="ECO:0007669"/>
    <property type="project" value="TreeGrafter"/>
</dbReference>
<dbReference type="Pfam" id="PF02114">
    <property type="entry name" value="Phosducin"/>
    <property type="match status" value="1"/>
</dbReference>
<dbReference type="Gene3D" id="3.40.30.10">
    <property type="entry name" value="Glutaredoxin"/>
    <property type="match status" value="1"/>
</dbReference>
<dbReference type="Proteomes" id="UP000005222">
    <property type="component" value="Chromosome G"/>
</dbReference>
<dbReference type="Proteomes" id="UP000005222">
    <property type="component" value="Chromosome H"/>
</dbReference>
<evidence type="ECO:0000256" key="1">
    <source>
        <dbReference type="ARBA" id="ARBA00009686"/>
    </source>
</evidence>
<dbReference type="OMA" id="DSCIQHY"/>
<reference evidence="5" key="2">
    <citation type="journal article" date="2012" name="G3 (Bethesda)">
        <title>Pichia sorbitophila, an interspecies yeast hybrid reveals early steps of genome resolution following polyploidization.</title>
        <authorList>
            <person name="Leh Louis V."/>
            <person name="Despons L."/>
            <person name="Friedrich A."/>
            <person name="Martin T."/>
            <person name="Durrens P."/>
            <person name="Casaregola S."/>
            <person name="Neuveglise C."/>
            <person name="Fairhead C."/>
            <person name="Marck C."/>
            <person name="Cruz J.A."/>
            <person name="Straub M.L."/>
            <person name="Kugler V."/>
            <person name="Sacerdot C."/>
            <person name="Uzunov Z."/>
            <person name="Thierry A."/>
            <person name="Weiss S."/>
            <person name="Bleykasten C."/>
            <person name="De Montigny J."/>
            <person name="Jacques N."/>
            <person name="Jung P."/>
            <person name="Lemaire M."/>
            <person name="Mallet S."/>
            <person name="Morel G."/>
            <person name="Richard G.F."/>
            <person name="Sarkar A."/>
            <person name="Savel G."/>
            <person name="Schacherer J."/>
            <person name="Seret M.L."/>
            <person name="Talla E."/>
            <person name="Samson G."/>
            <person name="Jubin C."/>
            <person name="Poulain J."/>
            <person name="Vacherie B."/>
            <person name="Barbe V."/>
            <person name="Pelletier E."/>
            <person name="Sherman D.J."/>
            <person name="Westhof E."/>
            <person name="Weissenbach J."/>
            <person name="Baret P.V."/>
            <person name="Wincker P."/>
            <person name="Gaillardin C."/>
            <person name="Dujon B."/>
            <person name="Souciet J.L."/>
        </authorList>
    </citation>
    <scope>NUCLEOTIDE SEQUENCE [LARGE SCALE GENOMIC DNA]</scope>
    <source>
        <strain evidence="5">ATCC MYA-4447 / BCRC 22081 / CBS 7064 / NBRC 10061 / NRRL Y-12695</strain>
    </source>
</reference>
<dbReference type="PANTHER" id="PTHR45809:SF3">
    <property type="entry name" value="VIRAL IAP-ASSOCIATED FACTOR HOMOLOG"/>
    <property type="match status" value="1"/>
</dbReference>
<dbReference type="EMBL" id="FO082053">
    <property type="protein sequence ID" value="CCE80376.1"/>
    <property type="molecule type" value="Genomic_DNA"/>
</dbReference>